<reference evidence="8 9" key="1">
    <citation type="submission" date="2019-02" db="EMBL/GenBank/DDBJ databases">
        <title>Genome sequencing of the rare red list fungi Hericium alpestre (H. flagellum).</title>
        <authorList>
            <person name="Buettner E."/>
            <person name="Kellner H."/>
        </authorList>
    </citation>
    <scope>NUCLEOTIDE SEQUENCE [LARGE SCALE GENOMIC DNA]</scope>
    <source>
        <strain evidence="8 9">DSM 108284</strain>
    </source>
</reference>
<evidence type="ECO:0000313" key="9">
    <source>
        <dbReference type="Proteomes" id="UP000298061"/>
    </source>
</evidence>
<evidence type="ECO:0000256" key="6">
    <source>
        <dbReference type="ARBA" id="ARBA00023295"/>
    </source>
</evidence>
<dbReference type="PROSITE" id="PS00775">
    <property type="entry name" value="GLYCOSYL_HYDROL_F3"/>
    <property type="match status" value="1"/>
</dbReference>
<dbReference type="GO" id="GO:0009251">
    <property type="term" value="P:glucan catabolic process"/>
    <property type="evidence" value="ECO:0007669"/>
    <property type="project" value="TreeGrafter"/>
</dbReference>
<proteinExistence type="inferred from homology"/>
<gene>
    <name evidence="8" type="ORF">EWM64_g9751</name>
</gene>
<dbReference type="PRINTS" id="PR00133">
    <property type="entry name" value="GLHYDRLASE3"/>
</dbReference>
<evidence type="ECO:0000256" key="3">
    <source>
        <dbReference type="ARBA" id="ARBA00012744"/>
    </source>
</evidence>
<dbReference type="Gene3D" id="3.20.20.300">
    <property type="entry name" value="Glycoside hydrolase, family 3, N-terminal domain"/>
    <property type="match status" value="2"/>
</dbReference>
<evidence type="ECO:0000256" key="4">
    <source>
        <dbReference type="ARBA" id="ARBA00022801"/>
    </source>
</evidence>
<dbReference type="SUPFAM" id="SSF51445">
    <property type="entry name" value="(Trans)glycosidases"/>
    <property type="match status" value="1"/>
</dbReference>
<sequence>MATDSTVIDVEKTLANLTVPQKVKLLAGLGWWHTEPVPEAGIQPIRMSDGPNGVRGTRFFNGVPSSCFPSSTGLGSSFDIDLAEQVGKALADECIAKSLYSRNLSRQSKKVAATIKHFAANDQEYQRFSIDSVVSERALREIYLKPFQIAMKKSNPIAFMTAYNRVNGTHASEHPWLLQKVLREEWGFKGLVMSDWTGVYSTTESIKAGVDLEMPGPTIVRGAALERALTGEKIFIEDINERVRKV</sequence>
<accession>A0A4Y9ZK82</accession>
<keyword evidence="9" id="KW-1185">Reference proteome</keyword>
<dbReference type="InterPro" id="IPR050288">
    <property type="entry name" value="Cellulose_deg_GH3"/>
</dbReference>
<dbReference type="GO" id="GO:0008422">
    <property type="term" value="F:beta-glucosidase activity"/>
    <property type="evidence" value="ECO:0007669"/>
    <property type="project" value="UniProtKB-EC"/>
</dbReference>
<dbReference type="InterPro" id="IPR001764">
    <property type="entry name" value="Glyco_hydro_3_N"/>
</dbReference>
<dbReference type="EMBL" id="SFCI01002194">
    <property type="protein sequence ID" value="TFY74261.1"/>
    <property type="molecule type" value="Genomic_DNA"/>
</dbReference>
<evidence type="ECO:0000313" key="8">
    <source>
        <dbReference type="EMBL" id="TFY74261.1"/>
    </source>
</evidence>
<dbReference type="OrthoDB" id="47059at2759"/>
<comment type="caution">
    <text evidence="8">The sequence shown here is derived from an EMBL/GenBank/DDBJ whole genome shotgun (WGS) entry which is preliminary data.</text>
</comment>
<comment type="similarity">
    <text evidence="2">Belongs to the glycosyl hydrolase 3 family.</text>
</comment>
<keyword evidence="4" id="KW-0378">Hydrolase</keyword>
<feature type="domain" description="Glycoside hydrolase family 3 N-terminal" evidence="7">
    <location>
        <begin position="107"/>
        <end position="246"/>
    </location>
</feature>
<dbReference type="Proteomes" id="UP000298061">
    <property type="component" value="Unassembled WGS sequence"/>
</dbReference>
<dbReference type="InterPro" id="IPR036962">
    <property type="entry name" value="Glyco_hydro_3_N_sf"/>
</dbReference>
<comment type="catalytic activity">
    <reaction evidence="1">
        <text>Hydrolysis of terminal, non-reducing beta-D-glucosyl residues with release of beta-D-glucose.</text>
        <dbReference type="EC" id="3.2.1.21"/>
    </reaction>
</comment>
<dbReference type="Pfam" id="PF00933">
    <property type="entry name" value="Glyco_hydro_3"/>
    <property type="match status" value="1"/>
</dbReference>
<keyword evidence="5" id="KW-0119">Carbohydrate metabolism</keyword>
<dbReference type="AlphaFoldDB" id="A0A4Y9ZK82"/>
<organism evidence="8 9">
    <name type="scientific">Hericium alpestre</name>
    <dbReference type="NCBI Taxonomy" id="135208"/>
    <lineage>
        <taxon>Eukaryota</taxon>
        <taxon>Fungi</taxon>
        <taxon>Dikarya</taxon>
        <taxon>Basidiomycota</taxon>
        <taxon>Agaricomycotina</taxon>
        <taxon>Agaricomycetes</taxon>
        <taxon>Russulales</taxon>
        <taxon>Hericiaceae</taxon>
        <taxon>Hericium</taxon>
    </lineage>
</organism>
<name>A0A4Y9ZK82_9AGAM</name>
<dbReference type="PANTHER" id="PTHR42715:SF10">
    <property type="entry name" value="BETA-GLUCOSIDASE"/>
    <property type="match status" value="1"/>
</dbReference>
<evidence type="ECO:0000256" key="5">
    <source>
        <dbReference type="ARBA" id="ARBA00023277"/>
    </source>
</evidence>
<dbReference type="InterPro" id="IPR017853">
    <property type="entry name" value="GH"/>
</dbReference>
<protein>
    <recommendedName>
        <fullName evidence="3">beta-glucosidase</fullName>
        <ecNumber evidence="3">3.2.1.21</ecNumber>
    </recommendedName>
</protein>
<keyword evidence="6" id="KW-0326">Glycosidase</keyword>
<dbReference type="PANTHER" id="PTHR42715">
    <property type="entry name" value="BETA-GLUCOSIDASE"/>
    <property type="match status" value="1"/>
</dbReference>
<dbReference type="STRING" id="135208.A0A4Y9ZK82"/>
<dbReference type="InterPro" id="IPR019800">
    <property type="entry name" value="Glyco_hydro_3_AS"/>
</dbReference>
<evidence type="ECO:0000256" key="1">
    <source>
        <dbReference type="ARBA" id="ARBA00000448"/>
    </source>
</evidence>
<dbReference type="EC" id="3.2.1.21" evidence="3"/>
<evidence type="ECO:0000256" key="2">
    <source>
        <dbReference type="ARBA" id="ARBA00005336"/>
    </source>
</evidence>
<evidence type="ECO:0000259" key="7">
    <source>
        <dbReference type="Pfam" id="PF00933"/>
    </source>
</evidence>